<dbReference type="InterPro" id="IPR003594">
    <property type="entry name" value="HATPase_dom"/>
</dbReference>
<evidence type="ECO:0000256" key="12">
    <source>
        <dbReference type="ARBA" id="ARBA00023306"/>
    </source>
</evidence>
<comment type="caution">
    <text evidence="18">The sequence shown here is derived from an EMBL/GenBank/DDBJ whole genome shotgun (WGS) entry which is preliminary data.</text>
</comment>
<sequence length="814" mass="92171">MGFNSISQSTKINAKMSIFNGEQSANILVVDDTVDNLRLLDTFLSSRGYNVRLSRDGNFAIKSALEDPPDLILLDIMMPAPDGYEVCSQLKSHEKTRQIPIIFISAKDQTFDKVKAFSVGGNDYITKPFELEELATRVENQLKIWKLSQALTQQNSLLKAENIIQERIRSSLNLEDILTTAVEEVRRFLSVDRVLIYQVLPNGNRSAITESVEPGWPSVKGQIFPEEMFIGEFQYDDYQEKFFLIEDINQATITPDLNNILRLLKVQAKLLVPIVKDSSLWGFLIAHHCQKPRKWHQSEIESIQHISIQLAIAVQQSTLFEQAKAEIIERKKAEAALQKAVNAADIANRAKSEFLANMSHELRTPLNAILGFAQLMNHDLSLKPDYQRYVEIINRAGSHLLELINDILEMSKIEAGRVTLNKTDFNLISFLNNLQNILQIQSVKKGLNLLFEISPEIPQFVRTDEGKLRQVLLNILGNALKFTQIGSVTLRAQLKPENTSDQLMIIFEIEDTGLGISPEEISHLFQAFAQTETGRKHHEGTGLGLAISRKFIQLMGGDITVQSVVNQGTIFTFEILVQRVESTILHSSVFHPPILRLAPQQPSYKILAVDDVLESRLLLSEILNGVGFQVKEAENGLQSVELCQTWKPDLIFMDMRMPVMNGLKATQIIKADFLAHNTVIIALTASAFEEDRAMLLEAGCDDFIRKPFQREQLLEKVKQYLKLEYIYQEGENRELRNSQKSATLPTEDIKLHLGKMPPKWIKQLHEYASQCSDSGILILVKQIPPENMVLTEAITTLVYNFEFDKILALLVIDK</sequence>
<dbReference type="InterPro" id="IPR036097">
    <property type="entry name" value="HisK_dim/P_sf"/>
</dbReference>
<proteinExistence type="inferred from homology"/>
<dbReference type="SMART" id="SM00387">
    <property type="entry name" value="HATPase_c"/>
    <property type="match status" value="1"/>
</dbReference>
<evidence type="ECO:0000256" key="4">
    <source>
        <dbReference type="ARBA" id="ARBA00012438"/>
    </source>
</evidence>
<dbReference type="SMART" id="SM00388">
    <property type="entry name" value="HisKA"/>
    <property type="match status" value="1"/>
</dbReference>
<evidence type="ECO:0000313" key="19">
    <source>
        <dbReference type="Proteomes" id="UP000182190"/>
    </source>
</evidence>
<feature type="domain" description="Histidine kinase" evidence="16">
    <location>
        <begin position="357"/>
        <end position="579"/>
    </location>
</feature>
<dbReference type="PROSITE" id="PS50046">
    <property type="entry name" value="PHYTOCHROME_2"/>
    <property type="match status" value="1"/>
</dbReference>
<feature type="domain" description="Response regulatory" evidence="17">
    <location>
        <begin position="26"/>
        <end position="142"/>
    </location>
</feature>
<dbReference type="InterPro" id="IPR001789">
    <property type="entry name" value="Sig_transdc_resp-reg_receiver"/>
</dbReference>
<dbReference type="Gene3D" id="3.30.450.40">
    <property type="match status" value="1"/>
</dbReference>
<evidence type="ECO:0000259" key="15">
    <source>
        <dbReference type="PROSITE" id="PS50046"/>
    </source>
</evidence>
<comment type="similarity">
    <text evidence="3">In the N-terminal section; belongs to the phytochrome family.</text>
</comment>
<dbReference type="Gene3D" id="1.10.287.130">
    <property type="match status" value="1"/>
</dbReference>
<dbReference type="Pfam" id="PF01590">
    <property type="entry name" value="GAF"/>
    <property type="match status" value="1"/>
</dbReference>
<accession>A0A7Z9BJR1</accession>
<dbReference type="PROSITE" id="PS50110">
    <property type="entry name" value="RESPONSE_REGULATORY"/>
    <property type="match status" value="2"/>
</dbReference>
<keyword evidence="5 14" id="KW-0597">Phosphoprotein</keyword>
<evidence type="ECO:0000256" key="9">
    <source>
        <dbReference type="ARBA" id="ARBA00022840"/>
    </source>
</evidence>
<dbReference type="InterPro" id="IPR004358">
    <property type="entry name" value="Sig_transdc_His_kin-like_C"/>
</dbReference>
<evidence type="ECO:0000256" key="7">
    <source>
        <dbReference type="ARBA" id="ARBA00022741"/>
    </source>
</evidence>
<evidence type="ECO:0000256" key="2">
    <source>
        <dbReference type="ARBA" id="ARBA00004370"/>
    </source>
</evidence>
<evidence type="ECO:0000256" key="1">
    <source>
        <dbReference type="ARBA" id="ARBA00000085"/>
    </source>
</evidence>
<dbReference type="InterPro" id="IPR016132">
    <property type="entry name" value="Phyto_chromo_attachment"/>
</dbReference>
<dbReference type="InterPro" id="IPR011006">
    <property type="entry name" value="CheY-like_superfamily"/>
</dbReference>
<dbReference type="EC" id="2.7.13.3" evidence="4"/>
<evidence type="ECO:0000313" key="18">
    <source>
        <dbReference type="EMBL" id="VXD11991.1"/>
    </source>
</evidence>
<evidence type="ECO:0000259" key="16">
    <source>
        <dbReference type="PROSITE" id="PS50109"/>
    </source>
</evidence>
<dbReference type="Pfam" id="PF00072">
    <property type="entry name" value="Response_reg"/>
    <property type="match status" value="2"/>
</dbReference>
<evidence type="ECO:0000256" key="14">
    <source>
        <dbReference type="PROSITE-ProRule" id="PRU00169"/>
    </source>
</evidence>
<dbReference type="PRINTS" id="PR00344">
    <property type="entry name" value="BCTRLSENSOR"/>
</dbReference>
<reference evidence="18" key="1">
    <citation type="submission" date="2019-10" db="EMBL/GenBank/DDBJ databases">
        <authorList>
            <consortium name="Genoscope - CEA"/>
            <person name="William W."/>
        </authorList>
    </citation>
    <scope>NUCLEOTIDE SEQUENCE [LARGE SCALE GENOMIC DNA]</scope>
    <source>
        <strain evidence="18">BBR_PRJEB10994</strain>
    </source>
</reference>
<dbReference type="CDD" id="cd19920">
    <property type="entry name" value="REC_PA4781-like"/>
    <property type="match status" value="1"/>
</dbReference>
<dbReference type="InterPro" id="IPR005467">
    <property type="entry name" value="His_kinase_dom"/>
</dbReference>
<organism evidence="18 19">
    <name type="scientific">Planktothrix paucivesiculata PCC 9631</name>
    <dbReference type="NCBI Taxonomy" id="671071"/>
    <lineage>
        <taxon>Bacteria</taxon>
        <taxon>Bacillati</taxon>
        <taxon>Cyanobacteriota</taxon>
        <taxon>Cyanophyceae</taxon>
        <taxon>Oscillatoriophycideae</taxon>
        <taxon>Oscillatoriales</taxon>
        <taxon>Microcoleaceae</taxon>
        <taxon>Planktothrix</taxon>
    </lineage>
</organism>
<dbReference type="CDD" id="cd17546">
    <property type="entry name" value="REC_hyHK_CKI1_RcsC-like"/>
    <property type="match status" value="1"/>
</dbReference>
<dbReference type="Pfam" id="PF00512">
    <property type="entry name" value="HisKA"/>
    <property type="match status" value="1"/>
</dbReference>
<dbReference type="PROSITE" id="PS50109">
    <property type="entry name" value="HIS_KIN"/>
    <property type="match status" value="1"/>
</dbReference>
<dbReference type="SUPFAM" id="SSF47384">
    <property type="entry name" value="Homodimeric domain of signal transducing histidine kinase"/>
    <property type="match status" value="1"/>
</dbReference>
<dbReference type="FunFam" id="3.30.565.10:FF:000010">
    <property type="entry name" value="Sensor histidine kinase RcsC"/>
    <property type="match status" value="1"/>
</dbReference>
<dbReference type="SUPFAM" id="SSF55874">
    <property type="entry name" value="ATPase domain of HSP90 chaperone/DNA topoisomerase II/histidine kinase"/>
    <property type="match status" value="1"/>
</dbReference>
<dbReference type="PANTHER" id="PTHR45339">
    <property type="entry name" value="HYBRID SIGNAL TRANSDUCTION HISTIDINE KINASE J"/>
    <property type="match status" value="1"/>
</dbReference>
<protein>
    <recommendedName>
        <fullName evidence="13">Circadian input-output histidine kinase CikA</fullName>
        <ecNumber evidence="4">2.7.13.3</ecNumber>
    </recommendedName>
</protein>
<keyword evidence="7" id="KW-0547">Nucleotide-binding</keyword>
<keyword evidence="11" id="KW-0472">Membrane</keyword>
<name>A0A7Z9BJR1_9CYAN</name>
<feature type="domain" description="Response regulatory" evidence="17">
    <location>
        <begin position="605"/>
        <end position="721"/>
    </location>
</feature>
<feature type="domain" description="Phytochrome chromophore attachment site" evidence="15">
    <location>
        <begin position="173"/>
        <end position="309"/>
    </location>
</feature>
<evidence type="ECO:0000256" key="13">
    <source>
        <dbReference type="ARBA" id="ARBA00074306"/>
    </source>
</evidence>
<dbReference type="OrthoDB" id="502671at2"/>
<keyword evidence="10" id="KW-0902">Two-component regulatory system</keyword>
<dbReference type="GO" id="GO:0005524">
    <property type="term" value="F:ATP binding"/>
    <property type="evidence" value="ECO:0007669"/>
    <property type="project" value="UniProtKB-KW"/>
</dbReference>
<dbReference type="SMART" id="SM00065">
    <property type="entry name" value="GAF"/>
    <property type="match status" value="1"/>
</dbReference>
<keyword evidence="12" id="KW-0131">Cell cycle</keyword>
<dbReference type="SUPFAM" id="SSF52172">
    <property type="entry name" value="CheY-like"/>
    <property type="match status" value="2"/>
</dbReference>
<dbReference type="GO" id="GO:0000155">
    <property type="term" value="F:phosphorelay sensor kinase activity"/>
    <property type="evidence" value="ECO:0007669"/>
    <property type="project" value="InterPro"/>
</dbReference>
<dbReference type="Gene3D" id="3.40.50.2300">
    <property type="match status" value="2"/>
</dbReference>
<keyword evidence="6 18" id="KW-0808">Transferase</keyword>
<dbReference type="InterPro" id="IPR003661">
    <property type="entry name" value="HisK_dim/P_dom"/>
</dbReference>
<comment type="subcellular location">
    <subcellularLocation>
        <location evidence="2">Membrane</location>
    </subcellularLocation>
</comment>
<evidence type="ECO:0000256" key="11">
    <source>
        <dbReference type="ARBA" id="ARBA00023136"/>
    </source>
</evidence>
<dbReference type="SUPFAM" id="SSF55781">
    <property type="entry name" value="GAF domain-like"/>
    <property type="match status" value="1"/>
</dbReference>
<feature type="modified residue" description="4-aspartylphosphate" evidence="14">
    <location>
        <position position="654"/>
    </location>
</feature>
<dbReference type="GO" id="GO:0016020">
    <property type="term" value="C:membrane"/>
    <property type="evidence" value="ECO:0007669"/>
    <property type="project" value="UniProtKB-SubCell"/>
</dbReference>
<dbReference type="CDD" id="cd16922">
    <property type="entry name" value="HATPase_EvgS-ArcB-TorS-like"/>
    <property type="match status" value="1"/>
</dbReference>
<evidence type="ECO:0000256" key="10">
    <source>
        <dbReference type="ARBA" id="ARBA00023012"/>
    </source>
</evidence>
<dbReference type="InterPro" id="IPR036890">
    <property type="entry name" value="HATPase_C_sf"/>
</dbReference>
<evidence type="ECO:0000256" key="6">
    <source>
        <dbReference type="ARBA" id="ARBA00022679"/>
    </source>
</evidence>
<dbReference type="Pfam" id="PF02518">
    <property type="entry name" value="HATPase_c"/>
    <property type="match status" value="1"/>
</dbReference>
<dbReference type="InterPro" id="IPR029016">
    <property type="entry name" value="GAF-like_dom_sf"/>
</dbReference>
<dbReference type="EMBL" id="CZCS02000007">
    <property type="protein sequence ID" value="VXD11991.1"/>
    <property type="molecule type" value="Genomic_DNA"/>
</dbReference>
<keyword evidence="19" id="KW-1185">Reference proteome</keyword>
<dbReference type="SMART" id="SM00448">
    <property type="entry name" value="REC"/>
    <property type="match status" value="2"/>
</dbReference>
<evidence type="ECO:0000259" key="17">
    <source>
        <dbReference type="PROSITE" id="PS50110"/>
    </source>
</evidence>
<comment type="catalytic activity">
    <reaction evidence="1">
        <text>ATP + protein L-histidine = ADP + protein N-phospho-L-histidine.</text>
        <dbReference type="EC" id="2.7.13.3"/>
    </reaction>
</comment>
<keyword evidence="8 18" id="KW-0418">Kinase</keyword>
<dbReference type="CDD" id="cd00082">
    <property type="entry name" value="HisKA"/>
    <property type="match status" value="1"/>
</dbReference>
<dbReference type="FunFam" id="1.10.287.130:FF:000038">
    <property type="entry name" value="Sensory transduction histidine kinase"/>
    <property type="match status" value="1"/>
</dbReference>
<keyword evidence="9" id="KW-0067">ATP-binding</keyword>
<evidence type="ECO:0000256" key="5">
    <source>
        <dbReference type="ARBA" id="ARBA00022553"/>
    </source>
</evidence>
<gene>
    <name evidence="18" type="ORF">PL9631_1040110</name>
</gene>
<evidence type="ECO:0000256" key="3">
    <source>
        <dbReference type="ARBA" id="ARBA00006402"/>
    </source>
</evidence>
<dbReference type="PANTHER" id="PTHR45339:SF1">
    <property type="entry name" value="HYBRID SIGNAL TRANSDUCTION HISTIDINE KINASE J"/>
    <property type="match status" value="1"/>
</dbReference>
<feature type="modified residue" description="4-aspartylphosphate" evidence="14">
    <location>
        <position position="75"/>
    </location>
</feature>
<dbReference type="Gene3D" id="3.30.565.10">
    <property type="entry name" value="Histidine kinase-like ATPase, C-terminal domain"/>
    <property type="match status" value="1"/>
</dbReference>
<evidence type="ECO:0000256" key="8">
    <source>
        <dbReference type="ARBA" id="ARBA00022777"/>
    </source>
</evidence>
<dbReference type="InterPro" id="IPR003018">
    <property type="entry name" value="GAF"/>
</dbReference>
<dbReference type="AlphaFoldDB" id="A0A7Z9BJR1"/>
<dbReference type="Proteomes" id="UP000182190">
    <property type="component" value="Unassembled WGS sequence"/>
</dbReference>